<comment type="subcellular location">
    <subcellularLocation>
        <location evidence="1">Cell membrane</location>
        <topology evidence="1">Multi-pass membrane protein</topology>
    </subcellularLocation>
</comment>
<dbReference type="EMBL" id="BAWF01000009">
    <property type="protein sequence ID" value="GAF43642.1"/>
    <property type="molecule type" value="Genomic_DNA"/>
</dbReference>
<dbReference type="OrthoDB" id="8953821at2"/>
<feature type="transmembrane region" description="Helical" evidence="7">
    <location>
        <begin position="164"/>
        <end position="188"/>
    </location>
</feature>
<dbReference type="Gene3D" id="1.20.1250.20">
    <property type="entry name" value="MFS general substrate transporter like domains"/>
    <property type="match status" value="2"/>
</dbReference>
<dbReference type="PANTHER" id="PTHR43045:SF1">
    <property type="entry name" value="SHIKIMATE TRANSPORTER"/>
    <property type="match status" value="1"/>
</dbReference>
<keyword evidence="5 7" id="KW-1133">Transmembrane helix</keyword>
<feature type="transmembrane region" description="Helical" evidence="7">
    <location>
        <begin position="200"/>
        <end position="219"/>
    </location>
</feature>
<evidence type="ECO:0000259" key="8">
    <source>
        <dbReference type="PROSITE" id="PS50850"/>
    </source>
</evidence>
<evidence type="ECO:0000256" key="2">
    <source>
        <dbReference type="ARBA" id="ARBA00022448"/>
    </source>
</evidence>
<dbReference type="PANTHER" id="PTHR43045">
    <property type="entry name" value="SHIKIMATE TRANSPORTER"/>
    <property type="match status" value="1"/>
</dbReference>
<organism evidence="9 10">
    <name type="scientific">Rhodococcus wratislaviensis NBRC 100605</name>
    <dbReference type="NCBI Taxonomy" id="1219028"/>
    <lineage>
        <taxon>Bacteria</taxon>
        <taxon>Bacillati</taxon>
        <taxon>Actinomycetota</taxon>
        <taxon>Actinomycetes</taxon>
        <taxon>Mycobacteriales</taxon>
        <taxon>Nocardiaceae</taxon>
        <taxon>Rhodococcus</taxon>
    </lineage>
</organism>
<feature type="transmembrane region" description="Helical" evidence="7">
    <location>
        <begin position="319"/>
        <end position="338"/>
    </location>
</feature>
<dbReference type="SUPFAM" id="SSF103473">
    <property type="entry name" value="MFS general substrate transporter"/>
    <property type="match status" value="1"/>
</dbReference>
<keyword evidence="3" id="KW-1003">Cell membrane</keyword>
<keyword evidence="2" id="KW-0813">Transport</keyword>
<evidence type="ECO:0000256" key="4">
    <source>
        <dbReference type="ARBA" id="ARBA00022692"/>
    </source>
</evidence>
<evidence type="ECO:0000256" key="6">
    <source>
        <dbReference type="ARBA" id="ARBA00023136"/>
    </source>
</evidence>
<dbReference type="RefSeq" id="WP_063748200.1">
    <property type="nucleotide sequence ID" value="NZ_BAWF01000009.1"/>
</dbReference>
<gene>
    <name evidence="9" type="ORF">RW1_009_00660</name>
</gene>
<feature type="transmembrane region" description="Helical" evidence="7">
    <location>
        <begin position="391"/>
        <end position="409"/>
    </location>
</feature>
<name>X0PYX4_RHOWR</name>
<feature type="transmembrane region" description="Helical" evidence="7">
    <location>
        <begin position="344"/>
        <end position="370"/>
    </location>
</feature>
<feature type="transmembrane region" description="Helical" evidence="7">
    <location>
        <begin position="289"/>
        <end position="312"/>
    </location>
</feature>
<evidence type="ECO:0000256" key="7">
    <source>
        <dbReference type="SAM" id="Phobius"/>
    </source>
</evidence>
<dbReference type="Pfam" id="PF07690">
    <property type="entry name" value="MFS_1"/>
    <property type="match status" value="1"/>
</dbReference>
<accession>X0PYX4</accession>
<feature type="transmembrane region" description="Helical" evidence="7">
    <location>
        <begin position="415"/>
        <end position="434"/>
    </location>
</feature>
<dbReference type="PROSITE" id="PS50850">
    <property type="entry name" value="MFS"/>
    <property type="match status" value="1"/>
</dbReference>
<evidence type="ECO:0000256" key="5">
    <source>
        <dbReference type="ARBA" id="ARBA00022989"/>
    </source>
</evidence>
<feature type="transmembrane region" description="Helical" evidence="7">
    <location>
        <begin position="100"/>
        <end position="118"/>
    </location>
</feature>
<dbReference type="InterPro" id="IPR020846">
    <property type="entry name" value="MFS_dom"/>
</dbReference>
<keyword evidence="4 7" id="KW-0812">Transmembrane</keyword>
<feature type="domain" description="Major facilitator superfamily (MFS) profile" evidence="8">
    <location>
        <begin position="28"/>
        <end position="438"/>
    </location>
</feature>
<keyword evidence="10" id="KW-1185">Reference proteome</keyword>
<sequence length="458" mass="47756">MTYLAAPDPGPTAAGTKDSRLDSRARKAASAGFVGTFIEYYDFGLYGLLTVYFAPLFFPAASTSTSLLAGLAVFGAGFVARPVGGLIFGRIGDRVGRRPALIASLIVMGLCSGTVGLLPTYDAVGLWAPVLLVVLRLGQGLSAGSEMLGSVTFVLESAPPRSRIFLASLTPFGAALGTTVATASVWILSSTVDADWMRQTGWRVLFLAALPLLVVAVRLRSRLEDSPEFDKMVENNQVASTPIRTLFRNHWHTILLAGGVAIAANGTAGLLAWFSTYLVGSRGLQGSSIFAALALASAIGAASVPLSGWLTARFGQRRVASIILAAFIVSAFPVLWLLGTGETFIPLVIAMVVYNVLSVAIMPPAFTLIAQLFPASLRYSGSNLGQNIGTVLGAGLAPFVGAQLAIISGSVFGPAIWIIAVASIGLTALAILAWSSHRSPSIWDDGISKSIAPLVETD</sequence>
<evidence type="ECO:0000256" key="1">
    <source>
        <dbReference type="ARBA" id="ARBA00004651"/>
    </source>
</evidence>
<dbReference type="GO" id="GO:0005886">
    <property type="term" value="C:plasma membrane"/>
    <property type="evidence" value="ECO:0007669"/>
    <property type="project" value="UniProtKB-SubCell"/>
</dbReference>
<evidence type="ECO:0000256" key="3">
    <source>
        <dbReference type="ARBA" id="ARBA00022475"/>
    </source>
</evidence>
<feature type="transmembrane region" description="Helical" evidence="7">
    <location>
        <begin position="124"/>
        <end position="143"/>
    </location>
</feature>
<dbReference type="AlphaFoldDB" id="X0PYX4"/>
<evidence type="ECO:0000313" key="10">
    <source>
        <dbReference type="Proteomes" id="UP000019491"/>
    </source>
</evidence>
<comment type="caution">
    <text evidence="9">The sequence shown here is derived from an EMBL/GenBank/DDBJ whole genome shotgun (WGS) entry which is preliminary data.</text>
</comment>
<dbReference type="InterPro" id="IPR011701">
    <property type="entry name" value="MFS"/>
</dbReference>
<keyword evidence="6 7" id="KW-0472">Membrane</keyword>
<dbReference type="Proteomes" id="UP000019491">
    <property type="component" value="Unassembled WGS sequence"/>
</dbReference>
<dbReference type="InterPro" id="IPR036259">
    <property type="entry name" value="MFS_trans_sf"/>
</dbReference>
<protein>
    <submittedName>
        <fullName evidence="9">Putative major facilitator superfamily transporter</fullName>
    </submittedName>
</protein>
<dbReference type="GO" id="GO:0022857">
    <property type="term" value="F:transmembrane transporter activity"/>
    <property type="evidence" value="ECO:0007669"/>
    <property type="project" value="InterPro"/>
</dbReference>
<reference evidence="9 10" key="1">
    <citation type="submission" date="2014-02" db="EMBL/GenBank/DDBJ databases">
        <title>Whole genome shotgun sequence of Rhodococcus wratislaviensis NBRC 100605.</title>
        <authorList>
            <person name="Hosoyama A."/>
            <person name="Tsuchikane K."/>
            <person name="Yoshida I."/>
            <person name="Ohji S."/>
            <person name="Ichikawa N."/>
            <person name="Yamazoe A."/>
            <person name="Fujita N."/>
        </authorList>
    </citation>
    <scope>NUCLEOTIDE SEQUENCE [LARGE SCALE GENOMIC DNA]</scope>
    <source>
        <strain evidence="9 10">NBRC 100605</strain>
    </source>
</reference>
<feature type="transmembrane region" description="Helical" evidence="7">
    <location>
        <begin position="254"/>
        <end position="277"/>
    </location>
</feature>
<feature type="transmembrane region" description="Helical" evidence="7">
    <location>
        <begin position="67"/>
        <end position="88"/>
    </location>
</feature>
<proteinExistence type="predicted"/>
<evidence type="ECO:0000313" key="9">
    <source>
        <dbReference type="EMBL" id="GAF43642.1"/>
    </source>
</evidence>